<evidence type="ECO:0000313" key="13">
    <source>
        <dbReference type="Proteomes" id="UP000310032"/>
    </source>
</evidence>
<dbReference type="SFLD" id="SFLDG01067">
    <property type="entry name" value="SPASM/twitch_domain_containing"/>
    <property type="match status" value="1"/>
</dbReference>
<dbReference type="InterPro" id="IPR000385">
    <property type="entry name" value="MoaA_NifB_PqqE_Fe-S-bd_CS"/>
</dbReference>
<dbReference type="Proteomes" id="UP001210126">
    <property type="component" value="Unassembled WGS sequence"/>
</dbReference>
<evidence type="ECO:0000256" key="3">
    <source>
        <dbReference type="ARBA" id="ARBA00022691"/>
    </source>
</evidence>
<dbReference type="EMBL" id="WKMC01000028">
    <property type="protein sequence ID" value="MRZ52654.1"/>
    <property type="molecule type" value="Genomic_DNA"/>
</dbReference>
<evidence type="ECO:0000256" key="6">
    <source>
        <dbReference type="ARBA" id="ARBA00023014"/>
    </source>
</evidence>
<dbReference type="InterPro" id="IPR007197">
    <property type="entry name" value="rSAM"/>
</dbReference>
<gene>
    <name evidence="12" type="ORF">E5342_18080</name>
    <name evidence="10" type="ORF">GKD66_21030</name>
    <name evidence="9" type="ORF">GKD67_12475</name>
    <name evidence="11" type="ORF">GKD70_00655</name>
    <name evidence="8" type="ORF">PN599_11355</name>
</gene>
<evidence type="ECO:0000313" key="10">
    <source>
        <dbReference type="EMBL" id="MRZ52654.1"/>
    </source>
</evidence>
<evidence type="ECO:0000259" key="7">
    <source>
        <dbReference type="PROSITE" id="PS51918"/>
    </source>
</evidence>
<dbReference type="OMA" id="CKDCWAI"/>
<evidence type="ECO:0000313" key="14">
    <source>
        <dbReference type="Proteomes" id="UP000441358"/>
    </source>
</evidence>
<dbReference type="SFLD" id="SFLDG01386">
    <property type="entry name" value="main_SPASM_domain-containing"/>
    <property type="match status" value="1"/>
</dbReference>
<organism evidence="12 13">
    <name type="scientific">Parabacteroides distasonis</name>
    <dbReference type="NCBI Taxonomy" id="823"/>
    <lineage>
        <taxon>Bacteria</taxon>
        <taxon>Pseudomonadati</taxon>
        <taxon>Bacteroidota</taxon>
        <taxon>Bacteroidia</taxon>
        <taxon>Bacteroidales</taxon>
        <taxon>Tannerellaceae</taxon>
        <taxon>Parabacteroides</taxon>
    </lineage>
</organism>
<evidence type="ECO:0000313" key="12">
    <source>
        <dbReference type="EMBL" id="TGY53668.1"/>
    </source>
</evidence>
<sequence length="478" mass="56036">MIQPVISKSGYTYIYSSYINSILLSPSENEYVDIDMDKNAYEYYKQKDFFLRENNFFEKKIPNMEIEYDTSCIESELANLNQLLIEVTDECNLSCKYCSYGDLYSNQDERNRGKQEFNNVKILIDYLISLWKSYRNISFNNTINIGFFGGEPLVNMILIEKIINYLNAVKIKGITFVYNLTTNAILLPKYMNYLVENDVHLLISIDGSKQNNIYRVKKEGKESFDIVFANIKKLKDNHPNYFDSNVNFNSVLHDKNSVDQIYSYIKTNFDKTPYISELNRNGIAEDKKEEFNRMFHSKEDSIKQAVNCGSSYLKEIADDSHIVQLDIFMQSYFGNTYKTIPDLFFQDKDIKYFPTSTCVPFSKKIFLTVQGKILPCEKVGQQYPLGYVRDGKINLDSKEVKQLYLKLYTPIVDKCKKCLLWKNCEICVFYLPKDEEGQTVCPYYLGNEDVNRYFSTYIYALEKHPDLLDRIENEILID</sequence>
<evidence type="ECO:0000313" key="8">
    <source>
        <dbReference type="EMBL" id="MDB9005597.1"/>
    </source>
</evidence>
<dbReference type="GO" id="GO:0046872">
    <property type="term" value="F:metal ion binding"/>
    <property type="evidence" value="ECO:0007669"/>
    <property type="project" value="UniProtKB-KW"/>
</dbReference>
<evidence type="ECO:0000313" key="9">
    <source>
        <dbReference type="EMBL" id="MRY94025.1"/>
    </source>
</evidence>
<evidence type="ECO:0000256" key="4">
    <source>
        <dbReference type="ARBA" id="ARBA00022723"/>
    </source>
</evidence>
<dbReference type="AlphaFoldDB" id="A0A3E4MSU0"/>
<dbReference type="RefSeq" id="WP_009016696.1">
    <property type="nucleotide sequence ID" value="NZ_BQOC01000011.1"/>
</dbReference>
<reference evidence="14 15" key="1">
    <citation type="journal article" date="2019" name="Nat. Med.">
        <title>A library of human gut bacterial isolates paired with longitudinal multiomics data enables mechanistic microbiome research.</title>
        <authorList>
            <person name="Poyet M."/>
            <person name="Groussin M."/>
            <person name="Gibbons S.M."/>
            <person name="Avila-Pacheco J."/>
            <person name="Jiang X."/>
            <person name="Kearney S.M."/>
            <person name="Perrotta A.R."/>
            <person name="Berdy B."/>
            <person name="Zhao S."/>
            <person name="Lieberman T.D."/>
            <person name="Swanson P.K."/>
            <person name="Smith M."/>
            <person name="Roesemann S."/>
            <person name="Alexander J.E."/>
            <person name="Rich S.A."/>
            <person name="Livny J."/>
            <person name="Vlamakis H."/>
            <person name="Clish C."/>
            <person name="Bullock K."/>
            <person name="Deik A."/>
            <person name="Scott J."/>
            <person name="Pierce K.A."/>
            <person name="Xavier R.J."/>
            <person name="Alm E.J."/>
        </authorList>
    </citation>
    <scope>NUCLEOTIDE SEQUENCE [LARGE SCALE GENOMIC DNA]</scope>
    <source>
        <strain evidence="11 15">BIOML-A20</strain>
        <strain evidence="10 14">BIOML-A32</strain>
        <strain evidence="9 16">BIOML-A9</strain>
    </source>
</reference>
<evidence type="ECO:0000313" key="16">
    <source>
        <dbReference type="Proteomes" id="UP000461276"/>
    </source>
</evidence>
<dbReference type="Proteomes" id="UP000441358">
    <property type="component" value="Unassembled WGS sequence"/>
</dbReference>
<dbReference type="Proteomes" id="UP000461276">
    <property type="component" value="Unassembled WGS sequence"/>
</dbReference>
<reference evidence="12 13" key="2">
    <citation type="submission" date="2019-04" db="EMBL/GenBank/DDBJ databases">
        <title>Microbes associate with the intestines of laboratory mice.</title>
        <authorList>
            <person name="Navarre W."/>
            <person name="Wong E."/>
            <person name="Huang K."/>
            <person name="Tropini C."/>
            <person name="Ng K."/>
            <person name="Yu B."/>
        </authorList>
    </citation>
    <scope>NUCLEOTIDE SEQUENCE [LARGE SCALE GENOMIC DNA]</scope>
    <source>
        <strain evidence="12 13">NM39_I3</strain>
    </source>
</reference>
<dbReference type="GO" id="GO:0016491">
    <property type="term" value="F:oxidoreductase activity"/>
    <property type="evidence" value="ECO:0007669"/>
    <property type="project" value="InterPro"/>
</dbReference>
<dbReference type="Gene3D" id="3.20.20.70">
    <property type="entry name" value="Aldolase class I"/>
    <property type="match status" value="1"/>
</dbReference>
<dbReference type="Proteomes" id="UP000441609">
    <property type="component" value="Unassembled WGS sequence"/>
</dbReference>
<dbReference type="PANTHER" id="PTHR43273">
    <property type="entry name" value="ANAEROBIC SULFATASE-MATURATING ENZYME HOMOLOG ASLB-RELATED"/>
    <property type="match status" value="1"/>
</dbReference>
<feature type="domain" description="Radical SAM core" evidence="7">
    <location>
        <begin position="77"/>
        <end position="311"/>
    </location>
</feature>
<dbReference type="EMBL" id="WKMY01000008">
    <property type="protein sequence ID" value="MRY94025.1"/>
    <property type="molecule type" value="Genomic_DNA"/>
</dbReference>
<dbReference type="EMBL" id="WKMO01000001">
    <property type="protein sequence ID" value="MSB71815.1"/>
    <property type="molecule type" value="Genomic_DNA"/>
</dbReference>
<dbReference type="GO" id="GO:0051539">
    <property type="term" value="F:4 iron, 4 sulfur cluster binding"/>
    <property type="evidence" value="ECO:0007669"/>
    <property type="project" value="UniProtKB-KW"/>
</dbReference>
<dbReference type="Proteomes" id="UP000310032">
    <property type="component" value="Unassembled WGS sequence"/>
</dbReference>
<dbReference type="SFLD" id="SFLDS00029">
    <property type="entry name" value="Radical_SAM"/>
    <property type="match status" value="1"/>
</dbReference>
<dbReference type="CDD" id="cd01335">
    <property type="entry name" value="Radical_SAM"/>
    <property type="match status" value="1"/>
</dbReference>
<dbReference type="SFLD" id="SFLDG01384">
    <property type="entry name" value="thioether_bond_formation_requi"/>
    <property type="match status" value="1"/>
</dbReference>
<evidence type="ECO:0000313" key="15">
    <source>
        <dbReference type="Proteomes" id="UP000441609"/>
    </source>
</evidence>
<dbReference type="InterPro" id="IPR023867">
    <property type="entry name" value="Sulphatase_maturase_rSAM"/>
</dbReference>
<keyword evidence="4" id="KW-0479">Metal-binding</keyword>
<dbReference type="SUPFAM" id="SSF102114">
    <property type="entry name" value="Radical SAM enzymes"/>
    <property type="match status" value="1"/>
</dbReference>
<dbReference type="EMBL" id="SRYM01000084">
    <property type="protein sequence ID" value="TGY53668.1"/>
    <property type="molecule type" value="Genomic_DNA"/>
</dbReference>
<dbReference type="InterPro" id="IPR026407">
    <property type="entry name" value="SAM_GG-Bacter"/>
</dbReference>
<dbReference type="PROSITE" id="PS51918">
    <property type="entry name" value="RADICAL_SAM"/>
    <property type="match status" value="1"/>
</dbReference>
<reference evidence="8" key="3">
    <citation type="submission" date="2023-01" db="EMBL/GenBank/DDBJ databases">
        <title>Human gut microbiome strain richness.</title>
        <authorList>
            <person name="Chen-Liaw A."/>
        </authorList>
    </citation>
    <scope>NUCLEOTIDE SEQUENCE</scope>
    <source>
        <strain evidence="8">RTP21484st1_E5_RTP21484_190118</strain>
    </source>
</reference>
<dbReference type="OrthoDB" id="9763993at2"/>
<dbReference type="Pfam" id="PF04055">
    <property type="entry name" value="Radical_SAM"/>
    <property type="match status" value="1"/>
</dbReference>
<comment type="cofactor">
    <cofactor evidence="1">
        <name>[4Fe-4S] cluster</name>
        <dbReference type="ChEBI" id="CHEBI:49883"/>
    </cofactor>
</comment>
<evidence type="ECO:0000313" key="11">
    <source>
        <dbReference type="EMBL" id="MSB71815.1"/>
    </source>
</evidence>
<dbReference type="NCBIfam" id="TIGR04148">
    <property type="entry name" value="GG_samocin_CFB"/>
    <property type="match status" value="1"/>
</dbReference>
<dbReference type="InterPro" id="IPR058240">
    <property type="entry name" value="rSAM_sf"/>
</dbReference>
<evidence type="ECO:0000256" key="1">
    <source>
        <dbReference type="ARBA" id="ARBA00001966"/>
    </source>
</evidence>
<proteinExistence type="predicted"/>
<dbReference type="InterPro" id="IPR013785">
    <property type="entry name" value="Aldolase_TIM"/>
</dbReference>
<keyword evidence="5" id="KW-0408">Iron</keyword>
<evidence type="ECO:0000256" key="2">
    <source>
        <dbReference type="ARBA" id="ARBA00022485"/>
    </source>
</evidence>
<evidence type="ECO:0000256" key="5">
    <source>
        <dbReference type="ARBA" id="ARBA00023004"/>
    </source>
</evidence>
<dbReference type="PANTHER" id="PTHR43273:SF8">
    <property type="entry name" value="RADICAL SAM DOMAIN PROTEIN"/>
    <property type="match status" value="1"/>
</dbReference>
<accession>A0A3E4MSU0</accession>
<comment type="caution">
    <text evidence="12">The sequence shown here is derived from an EMBL/GenBank/DDBJ whole genome shotgun (WGS) entry which is preliminary data.</text>
</comment>
<keyword evidence="6" id="KW-0411">Iron-sulfur</keyword>
<dbReference type="PROSITE" id="PS01305">
    <property type="entry name" value="MOAA_NIFB_PQQE"/>
    <property type="match status" value="1"/>
</dbReference>
<keyword evidence="2" id="KW-0004">4Fe-4S</keyword>
<dbReference type="EMBL" id="JAQMPJ010000009">
    <property type="protein sequence ID" value="MDB9005597.1"/>
    <property type="molecule type" value="Genomic_DNA"/>
</dbReference>
<name>A0A3E4MSU0_PARDI</name>
<keyword evidence="3" id="KW-0949">S-adenosyl-L-methionine</keyword>
<protein>
    <submittedName>
        <fullName evidence="12">Radical SAM peptide maturase</fullName>
    </submittedName>
</protein>